<accession>A0A9P3GGM7</accession>
<evidence type="ECO:0000256" key="1">
    <source>
        <dbReference type="ARBA" id="ARBA00022737"/>
    </source>
</evidence>
<dbReference type="Gene3D" id="1.20.930.20">
    <property type="entry name" value="Adaptor protein Cbl, N-terminal domain"/>
    <property type="match status" value="1"/>
</dbReference>
<evidence type="ECO:0000313" key="3">
    <source>
        <dbReference type="EMBL" id="GJE93944.1"/>
    </source>
</evidence>
<dbReference type="GO" id="GO:0007166">
    <property type="term" value="P:cell surface receptor signaling pathway"/>
    <property type="evidence" value="ECO:0007669"/>
    <property type="project" value="InterPro"/>
</dbReference>
<dbReference type="AlphaFoldDB" id="A0A9P3GGM7"/>
<dbReference type="InterPro" id="IPR056884">
    <property type="entry name" value="NPHP3-like_N"/>
</dbReference>
<dbReference type="Gene3D" id="3.40.50.300">
    <property type="entry name" value="P-loop containing nucleotide triphosphate hydrolases"/>
    <property type="match status" value="1"/>
</dbReference>
<evidence type="ECO:0000313" key="4">
    <source>
        <dbReference type="Proteomes" id="UP000703269"/>
    </source>
</evidence>
<protein>
    <recommendedName>
        <fullName evidence="2">Nephrocystin 3-like N-terminal domain-containing protein</fullName>
    </recommendedName>
</protein>
<gene>
    <name evidence="3" type="ORF">PsYK624_101090</name>
</gene>
<keyword evidence="1" id="KW-0677">Repeat</keyword>
<dbReference type="SUPFAM" id="SSF52540">
    <property type="entry name" value="P-loop containing nucleoside triphosphate hydrolases"/>
    <property type="match status" value="1"/>
</dbReference>
<dbReference type="InterPro" id="IPR059179">
    <property type="entry name" value="MLKL-like_MCAfunc"/>
</dbReference>
<sequence length="795" mass="89068">MSRPRSLKRTADVALDAASDVLKIAQIVAGAVSVPGLGPVAATLSEVIKRVKDVRTNSEAEYAFFEKIAELDEVVTKMVNDARKPPDGGTFVLHERLDRLWRALCKVHETAGELQGGPKRGGSIQRLLHVERNKGTLEKMNKQLADAVTLFSIGTQGAIENAVRRVENMAVNAEERKIIDDIPHADAGYLSVKEIKSGFMQGTRTETFMTLQAWAGRGYPENSPKPLLLLTAAAGLGKSALAHQLCIRLSDPTQLGLNLGASFFFSRGGIDSAHALFSTIARQLALTQPRIRPIILDAARSFLDGGKEQQVRRTFEELLLKPLMKQPNGAVFNETTLVVIDGLDECKDRGLVPELLRCLLDLVRGVPWLRVFLATRPEPHILPVLTSESAAQIVHHRRLDDPQTIDESRQSVGIYLRQTIPEIHPYGDFVRAHPDMLDRLVQRANGLFIYARITVNYLDTIDTRPEEQFALLLSSSGDGLSPLDELYLQVLRAAFPPKNLQGSSARHTRLHNFLTFIALHLEPLPPAAISLLLTLTDDDVLWMAGRLRAVLLIDARGHLVSLHATFDEFLVDIKRCIDPLYHVDPSWGHALLACKCLSASNYDTVTLYLRSQTYSSADGHSSFNSSTMWSWHSYIIDWDRHLHNARSSDELQRHVWGLPQIQHIMARLYAPYMAAEVNTIHKFVLDPKEAAAICREHFNSRFYCELWWRKMAGDYTASRAASVTLAELESKWEHYKANIKSGTKEGIAEYSFSIQAEDVTRYTAILQGFVDTIRDSGTGELWYNLEIGRREWKPI</sequence>
<dbReference type="Proteomes" id="UP000703269">
    <property type="component" value="Unassembled WGS sequence"/>
</dbReference>
<comment type="caution">
    <text evidence="3">The sequence shown here is derived from an EMBL/GenBank/DDBJ whole genome shotgun (WGS) entry which is preliminary data.</text>
</comment>
<feature type="domain" description="Nephrocystin 3-like N-terminal" evidence="2">
    <location>
        <begin position="222"/>
        <end position="376"/>
    </location>
</feature>
<organism evidence="3 4">
    <name type="scientific">Phanerochaete sordida</name>
    <dbReference type="NCBI Taxonomy" id="48140"/>
    <lineage>
        <taxon>Eukaryota</taxon>
        <taxon>Fungi</taxon>
        <taxon>Dikarya</taxon>
        <taxon>Basidiomycota</taxon>
        <taxon>Agaricomycotina</taxon>
        <taxon>Agaricomycetes</taxon>
        <taxon>Polyporales</taxon>
        <taxon>Phanerochaetaceae</taxon>
        <taxon>Phanerochaete</taxon>
    </lineage>
</organism>
<dbReference type="CDD" id="cd21037">
    <property type="entry name" value="MLKL_NTD"/>
    <property type="match status" value="1"/>
</dbReference>
<dbReference type="Pfam" id="PF24883">
    <property type="entry name" value="NPHP3_N"/>
    <property type="match status" value="1"/>
</dbReference>
<dbReference type="OrthoDB" id="4760524at2759"/>
<name>A0A9P3GGM7_9APHY</name>
<dbReference type="InterPro" id="IPR036537">
    <property type="entry name" value="Adaptor_Cbl_N_dom_sf"/>
</dbReference>
<dbReference type="EMBL" id="BPQB01000036">
    <property type="protein sequence ID" value="GJE93944.1"/>
    <property type="molecule type" value="Genomic_DNA"/>
</dbReference>
<evidence type="ECO:0000259" key="2">
    <source>
        <dbReference type="Pfam" id="PF24883"/>
    </source>
</evidence>
<proteinExistence type="predicted"/>
<keyword evidence="4" id="KW-1185">Reference proteome</keyword>
<reference evidence="3 4" key="1">
    <citation type="submission" date="2021-08" db="EMBL/GenBank/DDBJ databases">
        <title>Draft Genome Sequence of Phanerochaete sordida strain YK-624.</title>
        <authorList>
            <person name="Mori T."/>
            <person name="Dohra H."/>
            <person name="Suzuki T."/>
            <person name="Kawagishi H."/>
            <person name="Hirai H."/>
        </authorList>
    </citation>
    <scope>NUCLEOTIDE SEQUENCE [LARGE SCALE GENOMIC DNA]</scope>
    <source>
        <strain evidence="3 4">YK-624</strain>
    </source>
</reference>
<dbReference type="PANTHER" id="PTHR10039">
    <property type="entry name" value="AMELOGENIN"/>
    <property type="match status" value="1"/>
</dbReference>
<dbReference type="PANTHER" id="PTHR10039:SF14">
    <property type="entry name" value="NACHT DOMAIN-CONTAINING PROTEIN"/>
    <property type="match status" value="1"/>
</dbReference>
<dbReference type="InterPro" id="IPR027417">
    <property type="entry name" value="P-loop_NTPase"/>
</dbReference>